<dbReference type="Proteomes" id="UP001056429">
    <property type="component" value="Unassembled WGS sequence"/>
</dbReference>
<feature type="transmembrane region" description="Helical" evidence="5">
    <location>
        <begin position="33"/>
        <end position="51"/>
    </location>
</feature>
<evidence type="ECO:0000256" key="2">
    <source>
        <dbReference type="ARBA" id="ARBA00022692"/>
    </source>
</evidence>
<evidence type="ECO:0000313" key="7">
    <source>
        <dbReference type="EMBL" id="MCM1990659.1"/>
    </source>
</evidence>
<keyword evidence="2 5" id="KW-0812">Transmembrane</keyword>
<dbReference type="PANTHER" id="PTHR38480:SF1">
    <property type="entry name" value="SLR0254 PROTEIN"/>
    <property type="match status" value="1"/>
</dbReference>
<accession>A0A9J6P2B5</accession>
<sequence>MDKFEVVSPENIEIEYSRAGLGSRAAAVMIDYLIQWTVQLILLLSVFFFVFKADTSNLEENFGWAIGIFLVVFWGINYLYFIILEGIMNGSTPGKRVLKLRTIRNNGMPITLKHSLVRNLFRVIIDNYFVGVIMMFFRKDKKRLGDIISSTVVVGEGEEILVYNKNLGENLSLENNIFITEEEKEIIRDYFNRKESLGENSDKVLNDLMTYFKKHYQFPEENYSFEEALKKLL</sequence>
<dbReference type="GO" id="GO:0016020">
    <property type="term" value="C:membrane"/>
    <property type="evidence" value="ECO:0007669"/>
    <property type="project" value="UniProtKB-SubCell"/>
</dbReference>
<proteinExistence type="predicted"/>
<dbReference type="RefSeq" id="WP_250859751.1">
    <property type="nucleotide sequence ID" value="NZ_JAGSOJ010000002.1"/>
</dbReference>
<dbReference type="EMBL" id="JAGSOJ010000002">
    <property type="protein sequence ID" value="MCM1990659.1"/>
    <property type="molecule type" value="Genomic_DNA"/>
</dbReference>
<feature type="transmembrane region" description="Helical" evidence="5">
    <location>
        <begin position="63"/>
        <end position="83"/>
    </location>
</feature>
<evidence type="ECO:0000256" key="1">
    <source>
        <dbReference type="ARBA" id="ARBA00004141"/>
    </source>
</evidence>
<evidence type="ECO:0000256" key="4">
    <source>
        <dbReference type="ARBA" id="ARBA00023136"/>
    </source>
</evidence>
<dbReference type="PANTHER" id="PTHR38480">
    <property type="entry name" value="SLR0254 PROTEIN"/>
    <property type="match status" value="1"/>
</dbReference>
<keyword evidence="8" id="KW-1185">Reference proteome</keyword>
<feature type="transmembrane region" description="Helical" evidence="5">
    <location>
        <begin position="120"/>
        <end position="137"/>
    </location>
</feature>
<name>A0A9J6P2B5_9CLOT</name>
<reference evidence="7" key="2">
    <citation type="submission" date="2021-04" db="EMBL/GenBank/DDBJ databases">
        <authorList>
            <person name="Dong X."/>
        </authorList>
    </citation>
    <scope>NUCLEOTIDE SEQUENCE</scope>
    <source>
        <strain evidence="7">ZWT</strain>
    </source>
</reference>
<keyword evidence="4 5" id="KW-0472">Membrane</keyword>
<dbReference type="Pfam" id="PF06271">
    <property type="entry name" value="RDD"/>
    <property type="match status" value="1"/>
</dbReference>
<evidence type="ECO:0000256" key="3">
    <source>
        <dbReference type="ARBA" id="ARBA00022989"/>
    </source>
</evidence>
<dbReference type="InterPro" id="IPR010432">
    <property type="entry name" value="RDD"/>
</dbReference>
<evidence type="ECO:0000259" key="6">
    <source>
        <dbReference type="Pfam" id="PF06271"/>
    </source>
</evidence>
<gene>
    <name evidence="7" type="ORF">KDK92_13080</name>
</gene>
<comment type="subcellular location">
    <subcellularLocation>
        <location evidence="1">Membrane</location>
        <topology evidence="1">Multi-pass membrane protein</topology>
    </subcellularLocation>
</comment>
<organism evidence="7 8">
    <name type="scientific">Oceanirhabdus seepicola</name>
    <dbReference type="NCBI Taxonomy" id="2828781"/>
    <lineage>
        <taxon>Bacteria</taxon>
        <taxon>Bacillati</taxon>
        <taxon>Bacillota</taxon>
        <taxon>Clostridia</taxon>
        <taxon>Eubacteriales</taxon>
        <taxon>Clostridiaceae</taxon>
        <taxon>Oceanirhabdus</taxon>
    </lineage>
</organism>
<comment type="caution">
    <text evidence="7">The sequence shown here is derived from an EMBL/GenBank/DDBJ whole genome shotgun (WGS) entry which is preliminary data.</text>
</comment>
<protein>
    <submittedName>
        <fullName evidence="7">RDD family protein</fullName>
    </submittedName>
</protein>
<feature type="domain" description="RDD" evidence="6">
    <location>
        <begin position="19"/>
        <end position="149"/>
    </location>
</feature>
<evidence type="ECO:0000313" key="8">
    <source>
        <dbReference type="Proteomes" id="UP001056429"/>
    </source>
</evidence>
<keyword evidence="3 5" id="KW-1133">Transmembrane helix</keyword>
<dbReference type="AlphaFoldDB" id="A0A9J6P2B5"/>
<evidence type="ECO:0000256" key="5">
    <source>
        <dbReference type="SAM" id="Phobius"/>
    </source>
</evidence>
<reference evidence="7" key="1">
    <citation type="journal article" date="2021" name="mSystems">
        <title>Bacteria and Archaea Synergistically Convert Glycine Betaine to Biogenic Methane in the Formosa Cold Seep of the South China Sea.</title>
        <authorList>
            <person name="Li L."/>
            <person name="Zhang W."/>
            <person name="Zhang S."/>
            <person name="Song L."/>
            <person name="Sun Q."/>
            <person name="Zhang H."/>
            <person name="Xiang H."/>
            <person name="Dong X."/>
        </authorList>
    </citation>
    <scope>NUCLEOTIDE SEQUENCE</scope>
    <source>
        <strain evidence="7">ZWT</strain>
    </source>
</reference>